<dbReference type="Proteomes" id="UP000324996">
    <property type="component" value="Unassembled WGS sequence"/>
</dbReference>
<dbReference type="RefSeq" id="WP_042088368.1">
    <property type="nucleotide sequence ID" value="NZ_BKCN01000001.1"/>
</dbReference>
<dbReference type="InterPro" id="IPR009531">
    <property type="entry name" value="DUF1150"/>
</dbReference>
<evidence type="ECO:0008006" key="3">
    <source>
        <dbReference type="Google" id="ProtNLM"/>
    </source>
</evidence>
<sequence length="71" mass="7767">MNAPTTDRFSDRDFAELGAPHLVYIRSVKSQNGDKSFCLHAANGIKLADAPSFPEALMVARSHELMPVSVH</sequence>
<reference evidence="1 2" key="1">
    <citation type="submission" date="2019-09" db="EMBL/GenBank/DDBJ databases">
        <title>NBRP : Genome information of microbial organism related human and environment.</title>
        <authorList>
            <person name="Hattori M."/>
            <person name="Oshima K."/>
            <person name="Inaba H."/>
            <person name="Suda W."/>
            <person name="Sakamoto M."/>
            <person name="Iino T."/>
            <person name="Kitahara M."/>
            <person name="Oshida Y."/>
            <person name="Iida T."/>
            <person name="Kudo T."/>
            <person name="Itoh T."/>
            <person name="Ohkuma M."/>
        </authorList>
    </citation>
    <scope>NUCLEOTIDE SEQUENCE [LARGE SCALE GENOMIC DNA]</scope>
    <source>
        <strain evidence="1 2">Q-1</strain>
    </source>
</reference>
<dbReference type="AlphaFoldDB" id="A0A5A7N3L0"/>
<protein>
    <recommendedName>
        <fullName evidence="3">DUF1150 domain-containing protein</fullName>
    </recommendedName>
</protein>
<keyword evidence="2" id="KW-1185">Reference proteome</keyword>
<evidence type="ECO:0000313" key="2">
    <source>
        <dbReference type="Proteomes" id="UP000324996"/>
    </source>
</evidence>
<organism evidence="1 2">
    <name type="scientific">Iodidimonas nitroreducens</name>
    <dbReference type="NCBI Taxonomy" id="1236968"/>
    <lineage>
        <taxon>Bacteria</taxon>
        <taxon>Pseudomonadati</taxon>
        <taxon>Pseudomonadota</taxon>
        <taxon>Alphaproteobacteria</taxon>
        <taxon>Iodidimonadales</taxon>
        <taxon>Iodidimonadaceae</taxon>
        <taxon>Iodidimonas</taxon>
    </lineage>
</organism>
<comment type="caution">
    <text evidence="1">The sequence shown here is derived from an EMBL/GenBank/DDBJ whole genome shotgun (WGS) entry which is preliminary data.</text>
</comment>
<dbReference type="Pfam" id="PF06620">
    <property type="entry name" value="DUF1150"/>
    <property type="match status" value="1"/>
</dbReference>
<name>A0A5A7N3L0_9PROT</name>
<dbReference type="EMBL" id="BKCN01000001">
    <property type="protein sequence ID" value="GER02324.1"/>
    <property type="molecule type" value="Genomic_DNA"/>
</dbReference>
<gene>
    <name evidence="1" type="ORF">JCM17846_00060</name>
</gene>
<evidence type="ECO:0000313" key="1">
    <source>
        <dbReference type="EMBL" id="GER02324.1"/>
    </source>
</evidence>
<proteinExistence type="predicted"/>
<accession>A0A5A7N3L0</accession>